<evidence type="ECO:0000313" key="3">
    <source>
        <dbReference type="Proteomes" id="UP000274694"/>
    </source>
</evidence>
<dbReference type="RefSeq" id="WP_069089460.1">
    <property type="nucleotide sequence ID" value="NZ_QGTA01000148.1"/>
</dbReference>
<dbReference type="CDD" id="cd00093">
    <property type="entry name" value="HTH_XRE"/>
    <property type="match status" value="1"/>
</dbReference>
<dbReference type="Gene3D" id="1.10.260.40">
    <property type="entry name" value="lambda repressor-like DNA-binding domains"/>
    <property type="match status" value="1"/>
</dbReference>
<gene>
    <name evidence="2" type="ORF">DLJ60_08895</name>
</gene>
<dbReference type="SUPFAM" id="SSF47413">
    <property type="entry name" value="lambda repressor-like DNA-binding domains"/>
    <property type="match status" value="1"/>
</dbReference>
<name>A0ABX9YAI8_MICCH</name>
<dbReference type="Pfam" id="PF19054">
    <property type="entry name" value="DUF5753"/>
    <property type="match status" value="1"/>
</dbReference>
<evidence type="ECO:0000313" key="2">
    <source>
        <dbReference type="EMBL" id="RQW94540.1"/>
    </source>
</evidence>
<dbReference type="PROSITE" id="PS50943">
    <property type="entry name" value="HTH_CROC1"/>
    <property type="match status" value="1"/>
</dbReference>
<dbReference type="InterPro" id="IPR001387">
    <property type="entry name" value="Cro/C1-type_HTH"/>
</dbReference>
<proteinExistence type="predicted"/>
<sequence length="315" mass="35145">MMASVGPAVQRRRLQVELRQLRERQSKTQREVASDIGWSLSKLIRIETGQVGLSLSDLRALLAEYGVGDPEVRSRLEALAREGRKQQWGRYRDVLNPDFLAYLGFEGSAATIRQAEPQVLPGLLQTSRYARAVIAGVGGAEVSSSTVDRQVEVRMKRQEVFKREAPPEMFFILDESALRRPVGGRAVMVDQLNHLARMAALRHVHLRVIPLERGAHPGLRGAFVLLELPGLPGSSNRSRGAMLFLESSQTSLITKDNAAAIATYEQEFKFLQTLALPEGKTVKLITDIAASLRRAALLKRRRRRLYSNGHRGGHR</sequence>
<reference evidence="2 3" key="1">
    <citation type="submission" date="2018-05" db="EMBL/GenBank/DDBJ databases">
        <title>Micromonospora from Atacama Desert.</title>
        <authorList>
            <person name="Carro L."/>
            <person name="Goodfellow M."/>
            <person name="Klenk H.-P."/>
        </authorList>
    </citation>
    <scope>NUCLEOTIDE SEQUENCE [LARGE SCALE GENOMIC DNA]</scope>
    <source>
        <strain evidence="2 3">LB41</strain>
    </source>
</reference>
<organism evidence="2 3">
    <name type="scientific">Micromonospora chalcea</name>
    <dbReference type="NCBI Taxonomy" id="1874"/>
    <lineage>
        <taxon>Bacteria</taxon>
        <taxon>Bacillati</taxon>
        <taxon>Actinomycetota</taxon>
        <taxon>Actinomycetes</taxon>
        <taxon>Micromonosporales</taxon>
        <taxon>Micromonosporaceae</taxon>
        <taxon>Micromonospora</taxon>
    </lineage>
</organism>
<dbReference type="Proteomes" id="UP000274694">
    <property type="component" value="Unassembled WGS sequence"/>
</dbReference>
<protein>
    <submittedName>
        <fullName evidence="2">XRE family transcriptional regulator</fullName>
    </submittedName>
</protein>
<dbReference type="InterPro" id="IPR043917">
    <property type="entry name" value="DUF5753"/>
</dbReference>
<evidence type="ECO:0000259" key="1">
    <source>
        <dbReference type="PROSITE" id="PS50943"/>
    </source>
</evidence>
<accession>A0ABX9YAI8</accession>
<comment type="caution">
    <text evidence="2">The sequence shown here is derived from an EMBL/GenBank/DDBJ whole genome shotgun (WGS) entry which is preliminary data.</text>
</comment>
<dbReference type="SMART" id="SM00530">
    <property type="entry name" value="HTH_XRE"/>
    <property type="match status" value="1"/>
</dbReference>
<dbReference type="EMBL" id="QGTA01000148">
    <property type="protein sequence ID" value="RQW94540.1"/>
    <property type="molecule type" value="Genomic_DNA"/>
</dbReference>
<dbReference type="Pfam" id="PF13560">
    <property type="entry name" value="HTH_31"/>
    <property type="match status" value="1"/>
</dbReference>
<feature type="domain" description="HTH cro/C1-type" evidence="1">
    <location>
        <begin position="18"/>
        <end position="73"/>
    </location>
</feature>
<dbReference type="InterPro" id="IPR010982">
    <property type="entry name" value="Lambda_DNA-bd_dom_sf"/>
</dbReference>
<keyword evidence="3" id="KW-1185">Reference proteome</keyword>